<feature type="transmembrane region" description="Helical" evidence="5">
    <location>
        <begin position="75"/>
        <end position="94"/>
    </location>
</feature>
<dbReference type="EMBL" id="QGGB01000001">
    <property type="protein sequence ID" value="PWN08089.1"/>
    <property type="molecule type" value="Genomic_DNA"/>
</dbReference>
<feature type="domain" description="Cation/H+ exchanger transmembrane" evidence="6">
    <location>
        <begin position="31"/>
        <end position="411"/>
    </location>
</feature>
<evidence type="ECO:0000313" key="7">
    <source>
        <dbReference type="EMBL" id="PWN08089.1"/>
    </source>
</evidence>
<dbReference type="InterPro" id="IPR006153">
    <property type="entry name" value="Cation/H_exchanger_TM"/>
</dbReference>
<dbReference type="AlphaFoldDB" id="A0A316TXB6"/>
<comment type="subcellular location">
    <subcellularLocation>
        <location evidence="1">Membrane</location>
        <topology evidence="1">Multi-pass membrane protein</topology>
    </subcellularLocation>
</comment>
<dbReference type="GO" id="GO:1902600">
    <property type="term" value="P:proton transmembrane transport"/>
    <property type="evidence" value="ECO:0007669"/>
    <property type="project" value="InterPro"/>
</dbReference>
<feature type="transmembrane region" description="Helical" evidence="5">
    <location>
        <begin position="388"/>
        <end position="408"/>
    </location>
</feature>
<sequence>MQVIWPDKTKSSAHSNEGYTLNILLTIGLILIIGYTAGWAFDKMGLPRIIGYIATGILFSPNTFDFVPADIMERTFPLMEVCLAFITFEVGGALRWSKVKKHEKEIISITMMASMVPLFLVAGGVLGIGLVFPSSLPFDTTALLMLALLLGAVAIPTEPAATFAVMHQYKAKGKVSDTILGVAALDDVLGVLMFSLTITVIFFFAGGEAGLFGNPALNGLYEIVIAILIGIVVALFIDPIAKFFKVEGEGQWVVIIFSLIIFCVGLAKAIHADLLLATMTMGIVVVNKSGNQKVIFEIIERYTEDLIFLFFFLLSGMQLNISTIPQATLLIVLFVILRTVAKFLGAGLGAKIVSAKPAIQKYTAGGLLPQGGIVIGLVLSIYQQDTFTAISDLLLAVIMGAVVIHELLGPVAAKYSLIKAGEIDPEKTEIS</sequence>
<keyword evidence="3 5" id="KW-1133">Transmembrane helix</keyword>
<dbReference type="PANTHER" id="PTHR43021:SF2">
    <property type="entry name" value="CATION_H+ EXCHANGER DOMAIN-CONTAINING PROTEIN"/>
    <property type="match status" value="1"/>
</dbReference>
<evidence type="ECO:0000313" key="8">
    <source>
        <dbReference type="Proteomes" id="UP000245533"/>
    </source>
</evidence>
<gene>
    <name evidence="7" type="ORF">DDZ15_00180</name>
</gene>
<keyword evidence="4 5" id="KW-0472">Membrane</keyword>
<dbReference type="PANTHER" id="PTHR43021">
    <property type="entry name" value="NA(+)/H(+) ANTIPORTER-RELATED"/>
    <property type="match status" value="1"/>
</dbReference>
<comment type="caution">
    <text evidence="7">The sequence shown here is derived from an EMBL/GenBank/DDBJ whole genome shotgun (WGS) entry which is preliminary data.</text>
</comment>
<feature type="transmembrane region" description="Helical" evidence="5">
    <location>
        <begin position="362"/>
        <end position="382"/>
    </location>
</feature>
<dbReference type="GO" id="GO:0016020">
    <property type="term" value="C:membrane"/>
    <property type="evidence" value="ECO:0007669"/>
    <property type="project" value="UniProtKB-SubCell"/>
</dbReference>
<reference evidence="7 8" key="1">
    <citation type="submission" date="2018-05" db="EMBL/GenBank/DDBJ databases">
        <title>Rhodohalobacter halophilus gen. nov., sp. nov., a moderately halophilic member of the family Balneolaceae.</title>
        <authorList>
            <person name="Liu Z.-W."/>
        </authorList>
    </citation>
    <scope>NUCLEOTIDE SEQUENCE [LARGE SCALE GENOMIC DNA]</scope>
    <source>
        <strain evidence="7 8">8A47</strain>
    </source>
</reference>
<feature type="transmembrane region" description="Helical" evidence="5">
    <location>
        <begin position="249"/>
        <end position="268"/>
    </location>
</feature>
<proteinExistence type="predicted"/>
<dbReference type="Gene3D" id="1.20.1530.20">
    <property type="match status" value="1"/>
</dbReference>
<evidence type="ECO:0000256" key="3">
    <source>
        <dbReference type="ARBA" id="ARBA00022989"/>
    </source>
</evidence>
<feature type="transmembrane region" description="Helical" evidence="5">
    <location>
        <begin position="106"/>
        <end position="132"/>
    </location>
</feature>
<feature type="transmembrane region" description="Helical" evidence="5">
    <location>
        <begin position="327"/>
        <end position="350"/>
    </location>
</feature>
<evidence type="ECO:0000256" key="2">
    <source>
        <dbReference type="ARBA" id="ARBA00022692"/>
    </source>
</evidence>
<feature type="transmembrane region" description="Helical" evidence="5">
    <location>
        <begin position="216"/>
        <end position="237"/>
    </location>
</feature>
<dbReference type="InterPro" id="IPR038770">
    <property type="entry name" value="Na+/solute_symporter_sf"/>
</dbReference>
<feature type="transmembrane region" description="Helical" evidence="5">
    <location>
        <begin position="19"/>
        <end position="37"/>
    </location>
</feature>
<keyword evidence="8" id="KW-1185">Reference proteome</keyword>
<dbReference type="Pfam" id="PF00999">
    <property type="entry name" value="Na_H_Exchanger"/>
    <property type="match status" value="1"/>
</dbReference>
<dbReference type="Proteomes" id="UP000245533">
    <property type="component" value="Unassembled WGS sequence"/>
</dbReference>
<evidence type="ECO:0000256" key="5">
    <source>
        <dbReference type="SAM" id="Phobius"/>
    </source>
</evidence>
<feature type="transmembrane region" description="Helical" evidence="5">
    <location>
        <begin position="144"/>
        <end position="166"/>
    </location>
</feature>
<keyword evidence="2 5" id="KW-0812">Transmembrane</keyword>
<evidence type="ECO:0000256" key="1">
    <source>
        <dbReference type="ARBA" id="ARBA00004141"/>
    </source>
</evidence>
<protein>
    <submittedName>
        <fullName evidence="7">Sodium:proton exchanger</fullName>
    </submittedName>
</protein>
<feature type="transmembrane region" description="Helical" evidence="5">
    <location>
        <begin position="178"/>
        <end position="204"/>
    </location>
</feature>
<evidence type="ECO:0000259" key="6">
    <source>
        <dbReference type="Pfam" id="PF00999"/>
    </source>
</evidence>
<dbReference type="GO" id="GO:0015297">
    <property type="term" value="F:antiporter activity"/>
    <property type="evidence" value="ECO:0007669"/>
    <property type="project" value="InterPro"/>
</dbReference>
<evidence type="ECO:0000256" key="4">
    <source>
        <dbReference type="ARBA" id="ARBA00023136"/>
    </source>
</evidence>
<accession>A0A316TXB6</accession>
<name>A0A316TXB6_9BACT</name>
<organism evidence="7 8">
    <name type="scientific">Rhodohalobacter mucosus</name>
    <dbReference type="NCBI Taxonomy" id="2079485"/>
    <lineage>
        <taxon>Bacteria</taxon>
        <taxon>Pseudomonadati</taxon>
        <taxon>Balneolota</taxon>
        <taxon>Balneolia</taxon>
        <taxon>Balneolales</taxon>
        <taxon>Balneolaceae</taxon>
        <taxon>Rhodohalobacter</taxon>
    </lineage>
</organism>